<keyword evidence="2" id="KW-0472">Membrane</keyword>
<dbReference type="SUPFAM" id="SSF63451">
    <property type="entry name" value="LEM domain"/>
    <property type="match status" value="1"/>
</dbReference>
<evidence type="ECO:0000313" key="5">
    <source>
        <dbReference type="Proteomes" id="UP000308267"/>
    </source>
</evidence>
<evidence type="ECO:0000256" key="2">
    <source>
        <dbReference type="SAM" id="Phobius"/>
    </source>
</evidence>
<dbReference type="Gene3D" id="1.10.720.40">
    <property type="match status" value="1"/>
</dbReference>
<feature type="domain" description="LEM" evidence="3">
    <location>
        <begin position="1"/>
        <end position="41"/>
    </location>
</feature>
<keyword evidence="2" id="KW-0812">Transmembrane</keyword>
<keyword evidence="2" id="KW-1133">Transmembrane helix</keyword>
<evidence type="ECO:0000313" key="4">
    <source>
        <dbReference type="EMBL" id="TGZ58727.1"/>
    </source>
</evidence>
<gene>
    <name evidence="4" type="ORF">CRM22_009478</name>
</gene>
<dbReference type="InterPro" id="IPR003887">
    <property type="entry name" value="LEM_dom"/>
</dbReference>
<dbReference type="PROSITE" id="PS50954">
    <property type="entry name" value="LEM"/>
    <property type="match status" value="1"/>
</dbReference>
<organism evidence="4 5">
    <name type="scientific">Opisthorchis felineus</name>
    <dbReference type="NCBI Taxonomy" id="147828"/>
    <lineage>
        <taxon>Eukaryota</taxon>
        <taxon>Metazoa</taxon>
        <taxon>Spiralia</taxon>
        <taxon>Lophotrochozoa</taxon>
        <taxon>Platyhelminthes</taxon>
        <taxon>Trematoda</taxon>
        <taxon>Digenea</taxon>
        <taxon>Opisthorchiida</taxon>
        <taxon>Opisthorchiata</taxon>
        <taxon>Opisthorchiidae</taxon>
        <taxon>Opisthorchis</taxon>
    </lineage>
</organism>
<feature type="compositionally biased region" description="Polar residues" evidence="1">
    <location>
        <begin position="102"/>
        <end position="111"/>
    </location>
</feature>
<comment type="caution">
    <text evidence="4">The sequence shown here is derived from an EMBL/GenBank/DDBJ whole genome shotgun (WGS) entry which is preliminary data.</text>
</comment>
<evidence type="ECO:0000259" key="3">
    <source>
        <dbReference type="PROSITE" id="PS50954"/>
    </source>
</evidence>
<proteinExistence type="predicted"/>
<reference evidence="4 5" key="1">
    <citation type="journal article" date="2019" name="BMC Genomics">
        <title>New insights from Opisthorchis felineus genome: update on genomics of the epidemiologically important liver flukes.</title>
        <authorList>
            <person name="Ershov N.I."/>
            <person name="Mordvinov V.A."/>
            <person name="Prokhortchouk E.B."/>
            <person name="Pakharukova M.Y."/>
            <person name="Gunbin K.V."/>
            <person name="Ustyantsev K."/>
            <person name="Genaev M.A."/>
            <person name="Blinov A.G."/>
            <person name="Mazur A."/>
            <person name="Boulygina E."/>
            <person name="Tsygankova S."/>
            <person name="Khrameeva E."/>
            <person name="Chekanov N."/>
            <person name="Fan G."/>
            <person name="Xiao A."/>
            <person name="Zhang H."/>
            <person name="Xu X."/>
            <person name="Yang H."/>
            <person name="Solovyev V."/>
            <person name="Lee S.M."/>
            <person name="Liu X."/>
            <person name="Afonnikov D.A."/>
            <person name="Skryabin K.G."/>
        </authorList>
    </citation>
    <scope>NUCLEOTIDE SEQUENCE [LARGE SCALE GENOMIC DNA]</scope>
    <source>
        <strain evidence="4">AK-0245</strain>
        <tissue evidence="4">Whole organism</tissue>
    </source>
</reference>
<sequence>MDISDEDLRSMLSKYMDVVPPVTETTRHVLLAKLEKHLISDLPPENVGDSSIEKLLETPAAAAVKSPRKSPRKTAPTLPQTNPDTNQTNTTTNSTATEVTNGSLSFNSPAQKSSPILEYASRLPSYRRRSIHPERPDLTNPYTDLILPDSVTLLSSRPYSPPGKATPWKRTAGSEQWSMTRKIKDLRSPVSRSVVALINAVRALIVAILRQLSRSVSPKLALFLLIFTVIVLATAHFLLGDPFYHNPVNDLRKQMNV</sequence>
<dbReference type="CDD" id="cd12934">
    <property type="entry name" value="LEM"/>
    <property type="match status" value="1"/>
</dbReference>
<dbReference type="Pfam" id="PF03020">
    <property type="entry name" value="LEM"/>
    <property type="match status" value="1"/>
</dbReference>
<dbReference type="EMBL" id="SJOL01009160">
    <property type="protein sequence ID" value="TGZ58727.1"/>
    <property type="molecule type" value="Genomic_DNA"/>
</dbReference>
<feature type="transmembrane region" description="Helical" evidence="2">
    <location>
        <begin position="221"/>
        <end position="239"/>
    </location>
</feature>
<dbReference type="InterPro" id="IPR011015">
    <property type="entry name" value="LEM/LEM-like_dom_sf"/>
</dbReference>
<dbReference type="OrthoDB" id="118234at2759"/>
<dbReference type="AlphaFoldDB" id="A0A4S2LEH5"/>
<dbReference type="Proteomes" id="UP000308267">
    <property type="component" value="Unassembled WGS sequence"/>
</dbReference>
<evidence type="ECO:0000256" key="1">
    <source>
        <dbReference type="SAM" id="MobiDB-lite"/>
    </source>
</evidence>
<keyword evidence="5" id="KW-1185">Reference proteome</keyword>
<feature type="region of interest" description="Disordered" evidence="1">
    <location>
        <begin position="59"/>
        <end position="111"/>
    </location>
</feature>
<feature type="compositionally biased region" description="Low complexity" evidence="1">
    <location>
        <begin position="81"/>
        <end position="101"/>
    </location>
</feature>
<accession>A0A4S2LEH5</accession>
<name>A0A4S2LEH5_OPIFE</name>
<protein>
    <recommendedName>
        <fullName evidence="3">LEM domain-containing protein</fullName>
    </recommendedName>
</protein>